<protein>
    <submittedName>
        <fullName evidence="7">CRP/FNR family transcriptional regulator</fullName>
    </submittedName>
</protein>
<dbReference type="InterPro" id="IPR036390">
    <property type="entry name" value="WH_DNA-bd_sf"/>
</dbReference>
<dbReference type="SMART" id="SM00419">
    <property type="entry name" value="HTH_CRP"/>
    <property type="match status" value="1"/>
</dbReference>
<evidence type="ECO:0000256" key="1">
    <source>
        <dbReference type="ARBA" id="ARBA00023015"/>
    </source>
</evidence>
<dbReference type="PROSITE" id="PS50042">
    <property type="entry name" value="CNMP_BINDING_3"/>
    <property type="match status" value="1"/>
</dbReference>
<accession>A0ABS2QAB8</accession>
<evidence type="ECO:0000313" key="8">
    <source>
        <dbReference type="Proteomes" id="UP000823201"/>
    </source>
</evidence>
<organism evidence="7 8">
    <name type="scientific">Sporolactobacillus spathodeae</name>
    <dbReference type="NCBI Taxonomy" id="1465502"/>
    <lineage>
        <taxon>Bacteria</taxon>
        <taxon>Bacillati</taxon>
        <taxon>Bacillota</taxon>
        <taxon>Bacilli</taxon>
        <taxon>Bacillales</taxon>
        <taxon>Sporolactobacillaceae</taxon>
        <taxon>Sporolactobacillus</taxon>
    </lineage>
</organism>
<dbReference type="CDD" id="cd00038">
    <property type="entry name" value="CAP_ED"/>
    <property type="match status" value="1"/>
</dbReference>
<evidence type="ECO:0000259" key="5">
    <source>
        <dbReference type="PROSITE" id="PS50042"/>
    </source>
</evidence>
<dbReference type="PROSITE" id="PS51063">
    <property type="entry name" value="HTH_CRP_2"/>
    <property type="match status" value="1"/>
</dbReference>
<sequence>MSRFKAIGWFADLSEKEQMEVEKMGVFRDYSARELLFLQGKRLSHYYFVLDGLVSTYHQNEQGKKWVASFFSNGDFFPHVGLATEGGIYPASAEIVTDTTLFLLPAAQAQKLFASVPQLQTQLTQFLFKKSQELMTRFSASLFDGASEQLLAFLQNIAMKIGQQQTDGSILFHLPMKERDLADYIGLAPETISRAFRQLCEAGLVEKLPEKNLLIK</sequence>
<name>A0ABS2QAB8_9BACL</name>
<dbReference type="Proteomes" id="UP000823201">
    <property type="component" value="Unassembled WGS sequence"/>
</dbReference>
<dbReference type="CDD" id="cd00092">
    <property type="entry name" value="HTH_CRP"/>
    <property type="match status" value="1"/>
</dbReference>
<keyword evidence="1" id="KW-0805">Transcription regulation</keyword>
<dbReference type="InterPro" id="IPR018490">
    <property type="entry name" value="cNMP-bd_dom_sf"/>
</dbReference>
<reference evidence="7 8" key="1">
    <citation type="submission" date="2021-01" db="EMBL/GenBank/DDBJ databases">
        <title>Genomic Encyclopedia of Type Strains, Phase IV (KMG-IV): sequencing the most valuable type-strain genomes for metagenomic binning, comparative biology and taxonomic classification.</title>
        <authorList>
            <person name="Goeker M."/>
        </authorList>
    </citation>
    <scope>NUCLEOTIDE SEQUENCE [LARGE SCALE GENOMIC DNA]</scope>
    <source>
        <strain evidence="7 8">DSM 100968</strain>
    </source>
</reference>
<keyword evidence="4" id="KW-0804">Transcription</keyword>
<dbReference type="EMBL" id="JAFBEV010000012">
    <property type="protein sequence ID" value="MBM7658119.1"/>
    <property type="molecule type" value="Genomic_DNA"/>
</dbReference>
<evidence type="ECO:0000259" key="6">
    <source>
        <dbReference type="PROSITE" id="PS51063"/>
    </source>
</evidence>
<dbReference type="RefSeq" id="WP_205006676.1">
    <property type="nucleotide sequence ID" value="NZ_CBCRXA010000018.1"/>
</dbReference>
<dbReference type="SMART" id="SM00100">
    <property type="entry name" value="cNMP"/>
    <property type="match status" value="1"/>
</dbReference>
<dbReference type="SUPFAM" id="SSF51206">
    <property type="entry name" value="cAMP-binding domain-like"/>
    <property type="match status" value="1"/>
</dbReference>
<dbReference type="InterPro" id="IPR036388">
    <property type="entry name" value="WH-like_DNA-bd_sf"/>
</dbReference>
<dbReference type="Pfam" id="PF00027">
    <property type="entry name" value="cNMP_binding"/>
    <property type="match status" value="1"/>
</dbReference>
<feature type="domain" description="HTH crp-type" evidence="6">
    <location>
        <begin position="144"/>
        <end position="216"/>
    </location>
</feature>
<evidence type="ECO:0000256" key="4">
    <source>
        <dbReference type="ARBA" id="ARBA00023163"/>
    </source>
</evidence>
<comment type="caution">
    <text evidence="7">The sequence shown here is derived from an EMBL/GenBank/DDBJ whole genome shotgun (WGS) entry which is preliminary data.</text>
</comment>
<evidence type="ECO:0000256" key="2">
    <source>
        <dbReference type="ARBA" id="ARBA00023125"/>
    </source>
</evidence>
<dbReference type="SUPFAM" id="SSF46785">
    <property type="entry name" value="Winged helix' DNA-binding domain"/>
    <property type="match status" value="1"/>
</dbReference>
<keyword evidence="8" id="KW-1185">Reference proteome</keyword>
<gene>
    <name evidence="7" type="ORF">JOC27_001572</name>
</gene>
<dbReference type="PANTHER" id="PTHR24567:SF26">
    <property type="entry name" value="REGULATORY PROTEIN YEIL"/>
    <property type="match status" value="1"/>
</dbReference>
<feature type="domain" description="Cyclic nucleotide-binding" evidence="5">
    <location>
        <begin position="9"/>
        <end position="130"/>
    </location>
</feature>
<dbReference type="PANTHER" id="PTHR24567">
    <property type="entry name" value="CRP FAMILY TRANSCRIPTIONAL REGULATORY PROTEIN"/>
    <property type="match status" value="1"/>
</dbReference>
<evidence type="ECO:0000256" key="3">
    <source>
        <dbReference type="ARBA" id="ARBA00023159"/>
    </source>
</evidence>
<proteinExistence type="predicted"/>
<keyword evidence="3" id="KW-0010">Activator</keyword>
<dbReference type="PRINTS" id="PR00034">
    <property type="entry name" value="HTHCRP"/>
</dbReference>
<evidence type="ECO:0000313" key="7">
    <source>
        <dbReference type="EMBL" id="MBM7658119.1"/>
    </source>
</evidence>
<keyword evidence="2" id="KW-0238">DNA-binding</keyword>
<dbReference type="Gene3D" id="2.60.120.10">
    <property type="entry name" value="Jelly Rolls"/>
    <property type="match status" value="1"/>
</dbReference>
<dbReference type="Gene3D" id="1.10.10.10">
    <property type="entry name" value="Winged helix-like DNA-binding domain superfamily/Winged helix DNA-binding domain"/>
    <property type="match status" value="1"/>
</dbReference>
<dbReference type="InterPro" id="IPR050397">
    <property type="entry name" value="Env_Response_Regulators"/>
</dbReference>
<dbReference type="InterPro" id="IPR014710">
    <property type="entry name" value="RmlC-like_jellyroll"/>
</dbReference>
<dbReference type="Pfam" id="PF13545">
    <property type="entry name" value="HTH_Crp_2"/>
    <property type="match status" value="1"/>
</dbReference>
<dbReference type="InterPro" id="IPR000595">
    <property type="entry name" value="cNMP-bd_dom"/>
</dbReference>
<dbReference type="InterPro" id="IPR012318">
    <property type="entry name" value="HTH_CRP"/>
</dbReference>